<dbReference type="RefSeq" id="WP_169532756.1">
    <property type="nucleotide sequence ID" value="NZ_JABBGH010000003.1"/>
</dbReference>
<evidence type="ECO:0000313" key="2">
    <source>
        <dbReference type="Proteomes" id="UP000559626"/>
    </source>
</evidence>
<sequence length="162" mass="16812">MPHPATRLTIPRPCSQSWAAMVPTGPGRRCAACQKVVVDFTRKTDAEILAYLAQADRGNTCGRFRAGQLARPLAVAAPARPAARWQAWLTGVLLATLALPSCRHPLGEPRPVATAPSARFADGCDSCAVAGTTILATDSVAVAADSASAPPGELMGDVEELP</sequence>
<dbReference type="AlphaFoldDB" id="A0A7Y0FNY4"/>
<comment type="caution">
    <text evidence="1">The sequence shown here is derived from an EMBL/GenBank/DDBJ whole genome shotgun (WGS) entry which is preliminary data.</text>
</comment>
<protein>
    <submittedName>
        <fullName evidence="1">Uncharacterized protein</fullName>
    </submittedName>
</protein>
<dbReference type="Proteomes" id="UP000559626">
    <property type="component" value="Unassembled WGS sequence"/>
</dbReference>
<proteinExistence type="predicted"/>
<name>A0A7Y0FNY4_9BACT</name>
<gene>
    <name evidence="1" type="ORF">HHL22_17810</name>
</gene>
<reference evidence="1 2" key="1">
    <citation type="submission" date="2020-04" db="EMBL/GenBank/DDBJ databases">
        <title>Hymenobacter polaris sp. nov., isolated from Arctic soil.</title>
        <authorList>
            <person name="Dahal R.H."/>
        </authorList>
    </citation>
    <scope>NUCLEOTIDE SEQUENCE [LARGE SCALE GENOMIC DNA]</scope>
    <source>
        <strain evidence="1 2">RP-2-7</strain>
    </source>
</reference>
<dbReference type="EMBL" id="JABBGH010000003">
    <property type="protein sequence ID" value="NML67066.1"/>
    <property type="molecule type" value="Genomic_DNA"/>
</dbReference>
<accession>A0A7Y0FNY4</accession>
<keyword evidence="2" id="KW-1185">Reference proteome</keyword>
<evidence type="ECO:0000313" key="1">
    <source>
        <dbReference type="EMBL" id="NML67066.1"/>
    </source>
</evidence>
<organism evidence="1 2">
    <name type="scientific">Hymenobacter polaris</name>
    <dbReference type="NCBI Taxonomy" id="2682546"/>
    <lineage>
        <taxon>Bacteria</taxon>
        <taxon>Pseudomonadati</taxon>
        <taxon>Bacteroidota</taxon>
        <taxon>Cytophagia</taxon>
        <taxon>Cytophagales</taxon>
        <taxon>Hymenobacteraceae</taxon>
        <taxon>Hymenobacter</taxon>
    </lineage>
</organism>